<dbReference type="InterPro" id="IPR052965">
    <property type="entry name" value="Pigment-catalase-like"/>
</dbReference>
<evidence type="ECO:0000256" key="1">
    <source>
        <dbReference type="SAM" id="Phobius"/>
    </source>
</evidence>
<keyword evidence="1" id="KW-1133">Transmembrane helix</keyword>
<dbReference type="EMBL" id="CAJNOG010000415">
    <property type="protein sequence ID" value="CAF1229768.1"/>
    <property type="molecule type" value="Genomic_DNA"/>
</dbReference>
<dbReference type="Gene3D" id="1.20.1260.10">
    <property type="match status" value="2"/>
</dbReference>
<proteinExistence type="predicted"/>
<dbReference type="Proteomes" id="UP000663844">
    <property type="component" value="Unassembled WGS sequence"/>
</dbReference>
<evidence type="ECO:0000313" key="3">
    <source>
        <dbReference type="EMBL" id="CAF1229768.1"/>
    </source>
</evidence>
<dbReference type="InterPro" id="IPR012347">
    <property type="entry name" value="Ferritin-like"/>
</dbReference>
<dbReference type="Proteomes" id="UP000663845">
    <property type="component" value="Unassembled WGS sequence"/>
</dbReference>
<comment type="caution">
    <text evidence="3">The sequence shown here is derived from an EMBL/GenBank/DDBJ whole genome shotgun (WGS) entry which is preliminary data.</text>
</comment>
<dbReference type="PANTHER" id="PTHR31694:SF26">
    <property type="entry name" value="OS05G0151100 PROTEIN"/>
    <property type="match status" value="1"/>
</dbReference>
<evidence type="ECO:0000313" key="2">
    <source>
        <dbReference type="EMBL" id="CAF1188151.1"/>
    </source>
</evidence>
<keyword evidence="1" id="KW-0812">Transmembrane</keyword>
<dbReference type="EMBL" id="CAJNOE010000386">
    <property type="protein sequence ID" value="CAF1188151.1"/>
    <property type="molecule type" value="Genomic_DNA"/>
</dbReference>
<dbReference type="AlphaFoldDB" id="A0A814YJ35"/>
<protein>
    <recommendedName>
        <fullName evidence="7">Ferritin-like domain-containing protein</fullName>
    </recommendedName>
</protein>
<gene>
    <name evidence="2" type="ORF">IZO911_LOCUS27875</name>
    <name evidence="3" type="ORF">JYZ213_LOCUS28475</name>
    <name evidence="4" type="ORF">KXQ929_LOCUS4042</name>
    <name evidence="5" type="ORF">OXD698_LOCUS13249</name>
</gene>
<dbReference type="SUPFAM" id="SSF47240">
    <property type="entry name" value="Ferritin-like"/>
    <property type="match status" value="2"/>
</dbReference>
<organism evidence="3 6">
    <name type="scientific">Adineta steineri</name>
    <dbReference type="NCBI Taxonomy" id="433720"/>
    <lineage>
        <taxon>Eukaryota</taxon>
        <taxon>Metazoa</taxon>
        <taxon>Spiralia</taxon>
        <taxon>Gnathifera</taxon>
        <taxon>Rotifera</taxon>
        <taxon>Eurotatoria</taxon>
        <taxon>Bdelloidea</taxon>
        <taxon>Adinetida</taxon>
        <taxon>Adinetidae</taxon>
        <taxon>Adineta</taxon>
    </lineage>
</organism>
<feature type="transmembrane region" description="Helical" evidence="1">
    <location>
        <begin position="34"/>
        <end position="60"/>
    </location>
</feature>
<dbReference type="Proteomes" id="UP000663860">
    <property type="component" value="Unassembled WGS sequence"/>
</dbReference>
<dbReference type="InterPro" id="IPR009078">
    <property type="entry name" value="Ferritin-like_SF"/>
</dbReference>
<evidence type="ECO:0000313" key="4">
    <source>
        <dbReference type="EMBL" id="CAF3579405.1"/>
    </source>
</evidence>
<keyword evidence="1" id="KW-0472">Membrane</keyword>
<accession>A0A814YJ35</accession>
<dbReference type="Pfam" id="PF13668">
    <property type="entry name" value="Ferritin_2"/>
    <property type="match status" value="2"/>
</dbReference>
<sequence>MDAAPYAHITQGPAIVQPTGPAVITAPRRGINPLIPIIGIGLVLFLIAATIILSLIPTYLSTRNIDPVDSYRYNTVYQINNGFLPIGALSADNCATIQTDQQALSGSIRGTSSPTVTVISCAIVGNNTDSGRRRRAVLQPKGNFISINGRATGNGICLRGACLQQRVARFIELLLNRGSFVLTLVGAQYSLKVISATILPTETPDLTNDLAILNYALVLEQLEANFYTQFQAQFTAQNFIAAGFTQTTYDYFNIIYFHELAHVRALTAVISQLGGTPVSQCTYNFAAVTDVKSYVSVAQALENTGAMAYDGAVNGIANPMIRKTAATIATVEARHAAYLNTLNGASPFPNTVENATVPALVIAAIQKFLISCPFTITPPTVPYIGSSSFTGTVPTSNDTKVSPYTSAMYTNDMKVLNYALVAENLEAAYYNKYVSTYSSTDYTNNGFPDASIYFILIREHENAHVQILQTVIKQRGGSPVSVCTYTFPVTDIRSFISLSRTFENTGVSAYTGAIDKIRDPSIILAAATIATVEARHASYLNSLSGGVPFPDVTDTPIEPTQIAATLAQFQTCPFPSDLILPV</sequence>
<reference evidence="3" key="1">
    <citation type="submission" date="2021-02" db="EMBL/GenBank/DDBJ databases">
        <authorList>
            <person name="Nowell W R."/>
        </authorList>
    </citation>
    <scope>NUCLEOTIDE SEQUENCE</scope>
</reference>
<evidence type="ECO:0000313" key="5">
    <source>
        <dbReference type="EMBL" id="CAF3715231.1"/>
    </source>
</evidence>
<dbReference type="EMBL" id="CAJOAZ010000800">
    <property type="protein sequence ID" value="CAF3715231.1"/>
    <property type="molecule type" value="Genomic_DNA"/>
</dbReference>
<dbReference type="CDD" id="cd00657">
    <property type="entry name" value="Ferritin_like"/>
    <property type="match status" value="2"/>
</dbReference>
<dbReference type="EMBL" id="CAJOBB010000135">
    <property type="protein sequence ID" value="CAF3579405.1"/>
    <property type="molecule type" value="Genomic_DNA"/>
</dbReference>
<evidence type="ECO:0000313" key="6">
    <source>
        <dbReference type="Proteomes" id="UP000663845"/>
    </source>
</evidence>
<dbReference type="PANTHER" id="PTHR31694">
    <property type="entry name" value="DESICCATION-LIKE PROTEIN"/>
    <property type="match status" value="1"/>
</dbReference>
<dbReference type="Proteomes" id="UP000663868">
    <property type="component" value="Unassembled WGS sequence"/>
</dbReference>
<name>A0A814YJ35_9BILA</name>
<evidence type="ECO:0008006" key="7">
    <source>
        <dbReference type="Google" id="ProtNLM"/>
    </source>
</evidence>